<dbReference type="Proteomes" id="UP000266721">
    <property type="component" value="Unassembled WGS sequence"/>
</dbReference>
<accession>A0A3R5TGF2</accession>
<evidence type="ECO:0000313" key="2">
    <source>
        <dbReference type="Proteomes" id="UP000266721"/>
    </source>
</evidence>
<dbReference type="EMBL" id="KV606126">
    <property type="protein sequence ID" value="OPL20517.1"/>
    <property type="molecule type" value="Genomic_DNA"/>
</dbReference>
<protein>
    <submittedName>
        <fullName evidence="1">Uncharacterized protein</fullName>
    </submittedName>
</protein>
<keyword evidence="2" id="KW-1185">Reference proteome</keyword>
<dbReference type="AlphaFoldDB" id="A0A3R5TGF2"/>
<proteinExistence type="predicted"/>
<sequence>LNNSLDFSKCRKIFIRGYNKAGIWSTISTEIKTCKIDEGDSLIVSNVVIDAIGQQEITMDGAKRDGYGRDIYLQENGRWDESDVDYTPYKNIISGVWPLLRHKNYTWAVIDSENLDITSYYKDDDKLQLKDPCSHPDSIKCGFT</sequence>
<feature type="non-terminal residue" evidence="1">
    <location>
        <position position="144"/>
    </location>
</feature>
<gene>
    <name evidence="1" type="ORF">AM593_02201</name>
</gene>
<name>A0A3R5TGF2_MYTGA</name>
<evidence type="ECO:0000313" key="1">
    <source>
        <dbReference type="EMBL" id="OPL20517.1"/>
    </source>
</evidence>
<reference evidence="1 2" key="1">
    <citation type="journal article" date="2016" name="PLoS ONE">
        <title>A First Insight into the Genome of the Filter-Feeder Mussel Mytilus galloprovincialis.</title>
        <authorList>
            <person name="Murgarella M."/>
            <person name="Puiu D."/>
            <person name="Novoa B."/>
            <person name="Figueras A."/>
            <person name="Posada D."/>
            <person name="Canchaya C."/>
        </authorList>
    </citation>
    <scope>NUCLEOTIDE SEQUENCE [LARGE SCALE GENOMIC DNA]</scope>
    <source>
        <tissue evidence="1">Muscle</tissue>
    </source>
</reference>
<feature type="non-terminal residue" evidence="1">
    <location>
        <position position="1"/>
    </location>
</feature>
<organism evidence="1 2">
    <name type="scientific">Mytilus galloprovincialis</name>
    <name type="common">Mediterranean mussel</name>
    <dbReference type="NCBI Taxonomy" id="29158"/>
    <lineage>
        <taxon>Eukaryota</taxon>
        <taxon>Metazoa</taxon>
        <taxon>Spiralia</taxon>
        <taxon>Lophotrochozoa</taxon>
        <taxon>Mollusca</taxon>
        <taxon>Bivalvia</taxon>
        <taxon>Autobranchia</taxon>
        <taxon>Pteriomorphia</taxon>
        <taxon>Mytilida</taxon>
        <taxon>Mytiloidea</taxon>
        <taxon>Mytilidae</taxon>
        <taxon>Mytilinae</taxon>
        <taxon>Mytilus</taxon>
    </lineage>
</organism>